<gene>
    <name evidence="1" type="ORF">D5039_13200</name>
</gene>
<evidence type="ECO:0000313" key="1">
    <source>
        <dbReference type="EMBL" id="MCW5322070.1"/>
    </source>
</evidence>
<dbReference type="Pfam" id="PF11848">
    <property type="entry name" value="DUF3368"/>
    <property type="match status" value="1"/>
</dbReference>
<evidence type="ECO:0000313" key="2">
    <source>
        <dbReference type="Proteomes" id="UP001208935"/>
    </source>
</evidence>
<sequence>MLLISDANVLIDMEVGGLMKWLFRLPMQFALPDILYWEEIVPGTLELKDPGLRILEVTGESIQYASALRGRYANAPGLNDCLALALAKQEGCPLLTGDPDLKAVAQAERVPVKGSDWLLLTMVENELLNVDEAFAALASMKQGMRRLPWADTERVLSGLRQSAGKPRTAAD</sequence>
<dbReference type="InterPro" id="IPR021799">
    <property type="entry name" value="PIN-like_prokaryotic"/>
</dbReference>
<organism evidence="1 2">
    <name type="scientific">Verminephrobacter aporrectodeae subsp. tuberculatae</name>
    <dbReference type="NCBI Taxonomy" id="1110392"/>
    <lineage>
        <taxon>Bacteria</taxon>
        <taxon>Pseudomonadati</taxon>
        <taxon>Pseudomonadota</taxon>
        <taxon>Betaproteobacteria</taxon>
        <taxon>Burkholderiales</taxon>
        <taxon>Comamonadaceae</taxon>
        <taxon>Verminephrobacter</taxon>
    </lineage>
</organism>
<name>A0ABT3KW92_9BURK</name>
<reference evidence="2" key="1">
    <citation type="submission" date="2023-07" db="EMBL/GenBank/DDBJ databases">
        <title>Verminephrobacter genomes.</title>
        <authorList>
            <person name="Lund M.B."/>
        </authorList>
    </citation>
    <scope>NUCLEOTIDE SEQUENCE [LARGE SCALE GENOMIC DNA]</scope>
    <source>
        <strain evidence="2">AtM5-05</strain>
    </source>
</reference>
<dbReference type="EMBL" id="QZCW01000002">
    <property type="protein sequence ID" value="MCW5322070.1"/>
    <property type="molecule type" value="Genomic_DNA"/>
</dbReference>
<dbReference type="SUPFAM" id="SSF88723">
    <property type="entry name" value="PIN domain-like"/>
    <property type="match status" value="1"/>
</dbReference>
<dbReference type="Gene3D" id="3.40.50.1010">
    <property type="entry name" value="5'-nuclease"/>
    <property type="match status" value="1"/>
</dbReference>
<dbReference type="RefSeq" id="WP_010100317.1">
    <property type="nucleotide sequence ID" value="NZ_QZCV01000002.1"/>
</dbReference>
<keyword evidence="2" id="KW-1185">Reference proteome</keyword>
<dbReference type="InterPro" id="IPR029060">
    <property type="entry name" value="PIN-like_dom_sf"/>
</dbReference>
<protein>
    <submittedName>
        <fullName evidence="1">Type II toxin-antitoxin system VapC family toxin</fullName>
    </submittedName>
</protein>
<dbReference type="GeneID" id="77320291"/>
<dbReference type="Proteomes" id="UP001208935">
    <property type="component" value="Unassembled WGS sequence"/>
</dbReference>
<accession>A0ABT3KW92</accession>
<comment type="caution">
    <text evidence="1">The sequence shown here is derived from an EMBL/GenBank/DDBJ whole genome shotgun (WGS) entry which is preliminary data.</text>
</comment>
<proteinExistence type="predicted"/>